<keyword evidence="2" id="KW-0732">Signal</keyword>
<accession>A0AAV4ZZF5</accession>
<protein>
    <submittedName>
        <fullName evidence="3">Uncharacterized protein</fullName>
    </submittedName>
</protein>
<reference evidence="3" key="1">
    <citation type="submission" date="2021-10" db="EMBL/GenBank/DDBJ databases">
        <title>De novo Genome Assembly of Clathrus columnatus (Basidiomycota, Fungi) Using Illumina and Nanopore Sequence Data.</title>
        <authorList>
            <person name="Ogiso-Tanaka E."/>
            <person name="Itagaki H."/>
            <person name="Hosoya T."/>
            <person name="Hosaka K."/>
        </authorList>
    </citation>
    <scope>NUCLEOTIDE SEQUENCE</scope>
    <source>
        <strain evidence="3">MO-923</strain>
    </source>
</reference>
<dbReference type="AlphaFoldDB" id="A0AAV4ZZF5"/>
<evidence type="ECO:0000256" key="2">
    <source>
        <dbReference type="SAM" id="SignalP"/>
    </source>
</evidence>
<dbReference type="Proteomes" id="UP001050691">
    <property type="component" value="Unassembled WGS sequence"/>
</dbReference>
<evidence type="ECO:0000256" key="1">
    <source>
        <dbReference type="SAM" id="MobiDB-lite"/>
    </source>
</evidence>
<gene>
    <name evidence="3" type="ORF">Clacol_001947</name>
</gene>
<evidence type="ECO:0000313" key="4">
    <source>
        <dbReference type="Proteomes" id="UP001050691"/>
    </source>
</evidence>
<keyword evidence="4" id="KW-1185">Reference proteome</keyword>
<proteinExistence type="predicted"/>
<feature type="region of interest" description="Disordered" evidence="1">
    <location>
        <begin position="26"/>
        <end position="70"/>
    </location>
</feature>
<feature type="chain" id="PRO_5043865039" evidence="2">
    <location>
        <begin position="20"/>
        <end position="70"/>
    </location>
</feature>
<feature type="signal peptide" evidence="2">
    <location>
        <begin position="1"/>
        <end position="19"/>
    </location>
</feature>
<comment type="caution">
    <text evidence="3">The sequence shown here is derived from an EMBL/GenBank/DDBJ whole genome shotgun (WGS) entry which is preliminary data.</text>
</comment>
<dbReference type="EMBL" id="BPWL01000002">
    <property type="protein sequence ID" value="GJJ07742.1"/>
    <property type="molecule type" value="Genomic_DNA"/>
</dbReference>
<name>A0AAV4ZZF5_9AGAM</name>
<evidence type="ECO:0000313" key="3">
    <source>
        <dbReference type="EMBL" id="GJJ07742.1"/>
    </source>
</evidence>
<feature type="compositionally biased region" description="Polar residues" evidence="1">
    <location>
        <begin position="46"/>
        <end position="62"/>
    </location>
</feature>
<sequence length="70" mass="7181">MQFTILFSLIAILLTQVAAIPVFPSEPTATTEPEAPVLHSLGGTQGLTPAPSNTQGISSIPSQGIGRVLP</sequence>
<organism evidence="3 4">
    <name type="scientific">Clathrus columnatus</name>
    <dbReference type="NCBI Taxonomy" id="1419009"/>
    <lineage>
        <taxon>Eukaryota</taxon>
        <taxon>Fungi</taxon>
        <taxon>Dikarya</taxon>
        <taxon>Basidiomycota</taxon>
        <taxon>Agaricomycotina</taxon>
        <taxon>Agaricomycetes</taxon>
        <taxon>Phallomycetidae</taxon>
        <taxon>Phallales</taxon>
        <taxon>Clathraceae</taxon>
        <taxon>Clathrus</taxon>
    </lineage>
</organism>